<dbReference type="EMBL" id="JAGSPJ010000002">
    <property type="protein sequence ID" value="MBR7799455.1"/>
    <property type="molecule type" value="Genomic_DNA"/>
</dbReference>
<keyword evidence="2" id="KW-1185">Reference proteome</keyword>
<sequence length="155" mass="17499">MHTLPLILNRPPRLDTTSIFRPHGRFHVRAEGQLLLTDVTGPWNRELIEHWAQQARQIAIGFSPDRPYIGVTTVHESILCPADALNRIQRALEYSKTNLSCLANIIIAADDVEGRDLVIDKYQRIGLDGFFADATSATAWAFNKLREYQSNSRAS</sequence>
<dbReference type="Proteomes" id="UP000678545">
    <property type="component" value="Unassembled WGS sequence"/>
</dbReference>
<dbReference type="RefSeq" id="WP_212674611.1">
    <property type="nucleotide sequence ID" value="NZ_JAGSPJ010000002.1"/>
</dbReference>
<organism evidence="1 2">
    <name type="scientific">Undibacterium fentianense</name>
    <dbReference type="NCBI Taxonomy" id="2828728"/>
    <lineage>
        <taxon>Bacteria</taxon>
        <taxon>Pseudomonadati</taxon>
        <taxon>Pseudomonadota</taxon>
        <taxon>Betaproteobacteria</taxon>
        <taxon>Burkholderiales</taxon>
        <taxon>Oxalobacteraceae</taxon>
        <taxon>Undibacterium</taxon>
    </lineage>
</organism>
<gene>
    <name evidence="1" type="ORF">KDM90_05525</name>
</gene>
<evidence type="ECO:0000313" key="1">
    <source>
        <dbReference type="EMBL" id="MBR7799455.1"/>
    </source>
</evidence>
<proteinExistence type="predicted"/>
<reference evidence="1" key="1">
    <citation type="submission" date="2021-04" db="EMBL/GenBank/DDBJ databases">
        <title>novel species isolated from subtropical streams in China.</title>
        <authorList>
            <person name="Lu H."/>
        </authorList>
    </citation>
    <scope>NUCLEOTIDE SEQUENCE</scope>
    <source>
        <strain evidence="1">FT137W</strain>
    </source>
</reference>
<name>A0A941IFX4_9BURK</name>
<accession>A0A941IFX4</accession>
<dbReference type="AlphaFoldDB" id="A0A941IFX4"/>
<protein>
    <submittedName>
        <fullName evidence="1">Uncharacterized protein</fullName>
    </submittedName>
</protein>
<comment type="caution">
    <text evidence="1">The sequence shown here is derived from an EMBL/GenBank/DDBJ whole genome shotgun (WGS) entry which is preliminary data.</text>
</comment>
<evidence type="ECO:0000313" key="2">
    <source>
        <dbReference type="Proteomes" id="UP000678545"/>
    </source>
</evidence>